<feature type="compositionally biased region" description="Polar residues" evidence="1">
    <location>
        <begin position="2511"/>
        <end position="2525"/>
    </location>
</feature>
<comment type="caution">
    <text evidence="4">The sequence shown here is derived from an EMBL/GenBank/DDBJ whole genome shotgun (WGS) entry which is preliminary data.</text>
</comment>
<evidence type="ECO:0000313" key="5">
    <source>
        <dbReference type="Proteomes" id="UP000185783"/>
    </source>
</evidence>
<dbReference type="Proteomes" id="UP000185783">
    <property type="component" value="Unassembled WGS sequence"/>
</dbReference>
<dbReference type="InterPro" id="IPR044929">
    <property type="entry name" value="DNA/RNA_non-sp_Endonuclease_sf"/>
</dbReference>
<accession>A0A1U7JDK6</accession>
<dbReference type="Pfam" id="PF13930">
    <property type="entry name" value="Endonuclea_NS_2"/>
    <property type="match status" value="1"/>
</dbReference>
<feature type="domain" description="Filamentous haemagglutinin FhaB/tRNA nuclease CdiA-like TPS" evidence="3">
    <location>
        <begin position="44"/>
        <end position="165"/>
    </location>
</feature>
<feature type="region of interest" description="Disordered" evidence="1">
    <location>
        <begin position="2840"/>
        <end position="2860"/>
    </location>
</feature>
<dbReference type="Pfam" id="PF13332">
    <property type="entry name" value="Fil_haemagg_2"/>
    <property type="match status" value="3"/>
</dbReference>
<keyword evidence="2" id="KW-0732">Signal</keyword>
<dbReference type="NCBIfam" id="TIGR01901">
    <property type="entry name" value="adhes_NPXG"/>
    <property type="match status" value="1"/>
</dbReference>
<feature type="signal peptide" evidence="2">
    <location>
        <begin position="1"/>
        <end position="26"/>
    </location>
</feature>
<dbReference type="GO" id="GO:0003824">
    <property type="term" value="F:catalytic activity"/>
    <property type="evidence" value="ECO:0007669"/>
    <property type="project" value="UniProtKB-ARBA"/>
</dbReference>
<dbReference type="SMART" id="SM00912">
    <property type="entry name" value="Haemagg_act"/>
    <property type="match status" value="1"/>
</dbReference>
<feature type="region of interest" description="Disordered" evidence="1">
    <location>
        <begin position="2409"/>
        <end position="2430"/>
    </location>
</feature>
<organism evidence="4 5">
    <name type="scientific">Pseudovibrio exalbescens</name>
    <dbReference type="NCBI Taxonomy" id="197461"/>
    <lineage>
        <taxon>Bacteria</taxon>
        <taxon>Pseudomonadati</taxon>
        <taxon>Pseudomonadota</taxon>
        <taxon>Alphaproteobacteria</taxon>
        <taxon>Hyphomicrobiales</taxon>
        <taxon>Stappiaceae</taxon>
        <taxon>Pseudovibrio</taxon>
    </lineage>
</organism>
<evidence type="ECO:0000313" key="4">
    <source>
        <dbReference type="EMBL" id="OKL42762.1"/>
    </source>
</evidence>
<proteinExistence type="predicted"/>
<name>A0A1U7JDK6_9HYPH</name>
<dbReference type="SUPFAM" id="SSF51126">
    <property type="entry name" value="Pectin lyase-like"/>
    <property type="match status" value="1"/>
</dbReference>
<gene>
    <name evidence="4" type="ORF">A3843_00155</name>
</gene>
<dbReference type="Gene3D" id="2.160.20.10">
    <property type="entry name" value="Single-stranded right-handed beta-helix, Pectin lyase-like"/>
    <property type="match status" value="1"/>
</dbReference>
<evidence type="ECO:0000256" key="2">
    <source>
        <dbReference type="SAM" id="SignalP"/>
    </source>
</evidence>
<dbReference type="InterPro" id="IPR044927">
    <property type="entry name" value="Endonuclea_NS_2"/>
</dbReference>
<feature type="chain" id="PRO_5012730577" description="Filamentous haemagglutinin FhaB/tRNA nuclease CdiA-like TPS domain-containing protein" evidence="2">
    <location>
        <begin position="27"/>
        <end position="3004"/>
    </location>
</feature>
<reference evidence="4 5" key="1">
    <citation type="submission" date="2016-03" db="EMBL/GenBank/DDBJ databases">
        <title>Genome sequence of Nesiotobacter sp. nov., a moderately halophilic alphaproteobacterium isolated from the Yellow Sea, China.</title>
        <authorList>
            <person name="Zhang G."/>
            <person name="Zhang R."/>
        </authorList>
    </citation>
    <scope>NUCLEOTIDE SEQUENCE [LARGE SCALE GENOMIC DNA]</scope>
    <source>
        <strain evidence="4 5">WB1-6</strain>
    </source>
</reference>
<dbReference type="Pfam" id="PF05860">
    <property type="entry name" value="TPS"/>
    <property type="match status" value="1"/>
</dbReference>
<dbReference type="EMBL" id="LVVZ01000034">
    <property type="protein sequence ID" value="OKL42762.1"/>
    <property type="molecule type" value="Genomic_DNA"/>
</dbReference>
<evidence type="ECO:0000256" key="1">
    <source>
        <dbReference type="SAM" id="MobiDB-lite"/>
    </source>
</evidence>
<protein>
    <recommendedName>
        <fullName evidence="3">Filamentous haemagglutinin FhaB/tRNA nuclease CdiA-like TPS domain-containing protein</fullName>
    </recommendedName>
</protein>
<sequence>MAYMKKILNALFCCLFSLQGILPTYAQGLSVDPGANAPGLTEAANGVPVVNIVTPDGHGLSRNKFTDFNVGTEGVILNNSGVMGRSELGGLIYENPNITEGNNASLILNEVTSSNRSLLEGPTEVHGPAANYILVNPNGMTCNGCGFINIPRATLSTGTPVFEEGKLSKLLVQDGAVTIGPLGLTAEGTDYFDIVARSIEVNGKIHAGEFLGLYAGRNTYDPKTGKISPNDGSDSGKPEFAIDTAALGGMYAGQIKLVGTEAGVGVRAPDEVVATTGDFTISASGQISLGSVSAKRNITASAQKADITVRENVSVYAEDTLLLKAGADLWISPKSVLAARSDLTLSAQSIFANGADIASGVDRNGKALTNHSDLTIAASDKLDLGATVAAYASGNGVLTADAIRQSGSLSTDGDLSMTANTLQISGNKGHLYGGALRFDVAGTMVIDAAIDALQSETDVEITAGRLHTAGDIRAKSDVTLLIKNDAVLAGTIDMDGDLTLSAQNTEMKQSTQIIAGGAVNVDVADLSVLGTIEAQNGLQFTAEQLVLGDAAQVLSGTNLRIDAASLRSNGQIKSTGNLSASALTLLSLETGSYLRSKGALNLYAGNELSIGGRAENQLATVLSDQDLVLTAGGHLQLVSSDASVVSLGSLSATAHQLSVQGALKSSGDLSVQLLGANLSEIGESGAIETDNQLTISAQSDLSTAGKLYGGGAVNVDTAGNFNLLETAQITTFGQLELGSNALKLSGAIEAVGNVAVEAREGTLQQYSQGQMLSKTGAVHLTAAGDLLLAGTTQSQEQMQIEADGNVHVAGSVATLSGDVWLEATRSIGLSNDAIVSAGGSLNTRSAALETSGTLSGSDLSIATRSNSLELHSGSLTQTTSGALDLQSAANIIQNGDVLSSAALNIEVQGTYWGAATSNLTATERLLLDAASTELGGTASILGDIDITSRTGPTHLHGTSNIIAGNAVRVRSNGSIDTAGTIETNGLLSLETTAGAIKNTGSIRSGLSSNNDVALSLTAANRIRNDGLFYSSGSIAAHADSYSGNGDVKTLKSLEVETASDIAIEAGAVWLSGQHTTVSGTSLSVSGSLETAGSLAVGVDTLTINNSGTLLSDGALELTAADRFTIANGATVLSDVIEASAGTIDNGGQVGAETRLSLSSSDSIRNGETGELLSNSDLSLDAAELTNEGQINASVQTRVHVNGSDNNALTNTVSGRLESQGQLRITASSVDNWGMFSGKTGLNFTTSGDVVIRDGAVWQSEQGPLSITARNLLNEGALASGQNIVLRSEQLDNDGGLILAKTDILIEGKTAGSKSMQLLNYNGGAIEALEGNITLRTQDLQNLTAVETTVKTYEYANNYIYYTYPPDWLSYRRPQNNIYMRMGYVSYGTYRALYGRQGGTGYVFAPDIVMIEQILADKGAEPEDWDPNWWKEYAPTSFETFDPNQGHLERWNILSPDEEHRVPRGGQVIVFIEQGIVTKQDPTAEITARKGSITIDADNIVNRSSNIIADQDISLSGDTLTNEGVSLSRTYGARLSYRSRREHRGFGWIGQIPRSGTRIVENSPVAAVPGVISAGGALTGNLATSITNSSVDPGDENPLSFVSANNIQILQRTADTVLKVDPLTGASLSAPDAVTPGLGSLDTLNYGDLDLTSPDVVNPRAPQGKDFLRAIGLTSNAQLFKQAPEGAGYLIETRFEFIDPSGFYGHDYFAETVGIQSVDAYAVSLGDAYFDTRLINDQVLAATGQRWLTDDGTSEADQVRQLMHNAADAASGLNLTYGVALSADQVALLTKDIVWYEKTVVSGHEVVVPRLYLADSTSRNRSGAIIAGRNISLASADVLNTKGRLSANDNLTVLASNTLTNRSGVLSGSTVDLQAREIKIETAITTTGNGDDRIGSIIDDIASVSAAESLSITSTGDTTIAGGSVSSGGDLTLNTGGDLKVTGAQTSSHYHYESRHGRVHREGRHDKTQFVTSDIQAADTLQITSEKGITLEGALVASDGTATLSANDDINITSLEESAYDFSYLRKSGSFSGKTRRNEEARTTQVGSLVTATDGLTIRSSQGSIDVTASALASEGTVKLDAADDIALASATEDYSQSVFKKSHGFFGSAGGGTLTVGYKKEKHTFDTQMSTEVVSSVSGETIDITAGNDFTSEAGILNAGEDLYIAAGNDINLTTATDTYAHSESHKIDSIALSIGVFENVSGPVKTLARTPQEMTAGKGNAGYQAVTAVSGALKAAEAAQSLANMAQGGTIAGVRVGIGVSSERSSSEVASAADKTGHLNAGRDITLEAGRDLTSEGTQIVAGRDASLTAGRDLTLEAAQTAQSNASSSSSKSAGIGLSVGIGIGKEPFSVGVDANIAGQKAKGSGQSATNTNSLVQAERDVSLTSGQDTTLNGAQVKGETVTARVGGDLTIESQQDTARSTDKSTGGSLGLSLSANSVGGSVSINNSNGSASKAWVTDQSGIVASGKVDIRTENNTDLTGGLIASESGDLTLDTGTLTHSDIQDHDKASSTGIALSGSVNVTSEKQKPEGGGDNPGDATTKKIVEAHGSLEGTYSARDKRQITRATVGEGEILIRDEDKQQELEESGATTSLASLNRDVTIAQEITRDEEEYVGVYISDEAVRAAVESIEVVGRALADVSDELFETLGKDSANIGQLSAAKKAGQLSDEAIVRQLAQCGTSQQGFNLLNWIVSPALAGPASCTVRTNDGFTINLTQEEGRQCLEAYLGIAIADPAKASKLTKWLAQGTLSAPVRAIGQLGALYSGPQSLGTDDQGVPLYLVDEKGRHLYKNDITGQYFFANPSNPTDIAMVATAMDLSALAASGTAFTTTRLPKSLKNVVDTPNGPDTGVSYPNLARPTASTPANTILGDLDEFGRPTGVVSTITPGSLGTGTPANPSIRPPGFEGAGSNHARGHLLARMLGGAGDEARNLVTLFQRNANHPNMSSFERQVQAAVRNGETVNFRAIPVYTGSNPMPTGVTLTVRGSNGFDLDVSIPNVNGLQ</sequence>
<feature type="region of interest" description="Disordered" evidence="1">
    <location>
        <begin position="2503"/>
        <end position="2541"/>
    </location>
</feature>
<dbReference type="Gene3D" id="3.40.570.10">
    <property type="entry name" value="Extracellular Endonuclease, subunit A"/>
    <property type="match status" value="1"/>
</dbReference>
<dbReference type="Pfam" id="PF05594">
    <property type="entry name" value="Fil_haemagg"/>
    <property type="match status" value="13"/>
</dbReference>
<evidence type="ECO:0000259" key="3">
    <source>
        <dbReference type="SMART" id="SM00912"/>
    </source>
</evidence>
<dbReference type="InterPro" id="IPR011050">
    <property type="entry name" value="Pectin_lyase_fold/virulence"/>
</dbReference>
<dbReference type="InterPro" id="IPR012334">
    <property type="entry name" value="Pectin_lyas_fold"/>
</dbReference>
<keyword evidence="5" id="KW-1185">Reference proteome</keyword>
<dbReference type="InterPro" id="IPR025157">
    <property type="entry name" value="Hemagglutinin_rpt"/>
</dbReference>
<dbReference type="InterPro" id="IPR008619">
    <property type="entry name" value="Filamentous_hemagglutn_rpt"/>
</dbReference>
<dbReference type="InterPro" id="IPR008638">
    <property type="entry name" value="FhaB/CdiA-like_TPS"/>
</dbReference>
<dbReference type="STRING" id="197461.A3843_00155"/>